<feature type="region of interest" description="Disordered" evidence="1">
    <location>
        <begin position="95"/>
        <end position="134"/>
    </location>
</feature>
<dbReference type="AlphaFoldDB" id="A0A2K5Z6A2"/>
<keyword evidence="3" id="KW-1185">Reference proteome</keyword>
<dbReference type="OMA" id="GGQWFYS"/>
<reference evidence="2" key="2">
    <citation type="submission" date="2025-09" db="UniProtKB">
        <authorList>
            <consortium name="Ensembl"/>
        </authorList>
    </citation>
    <scope>IDENTIFICATION</scope>
</reference>
<name>A0A2K5Z6A2_MANLE</name>
<proteinExistence type="predicted"/>
<accession>A0A2K5Z6A2</accession>
<evidence type="ECO:0000313" key="2">
    <source>
        <dbReference type="Ensembl" id="ENSMLEP00000023359.1"/>
    </source>
</evidence>
<dbReference type="Ensembl" id="ENSMLET00000046874.1">
    <property type="protein sequence ID" value="ENSMLEP00000023359.1"/>
    <property type="gene ID" value="ENSMLEG00000035883.1"/>
</dbReference>
<evidence type="ECO:0000313" key="3">
    <source>
        <dbReference type="Proteomes" id="UP000233140"/>
    </source>
</evidence>
<dbReference type="GeneTree" id="ENSGT00390000017269"/>
<feature type="compositionally biased region" description="Basic and acidic residues" evidence="1">
    <location>
        <begin position="111"/>
        <end position="122"/>
    </location>
</feature>
<reference evidence="2" key="1">
    <citation type="submission" date="2025-08" db="UniProtKB">
        <authorList>
            <consortium name="Ensembl"/>
        </authorList>
    </citation>
    <scope>IDENTIFICATION</scope>
</reference>
<organism evidence="2 3">
    <name type="scientific">Mandrillus leucophaeus</name>
    <name type="common">Drill</name>
    <name type="synonym">Papio leucophaeus</name>
    <dbReference type="NCBI Taxonomy" id="9568"/>
    <lineage>
        <taxon>Eukaryota</taxon>
        <taxon>Metazoa</taxon>
        <taxon>Chordata</taxon>
        <taxon>Craniata</taxon>
        <taxon>Vertebrata</taxon>
        <taxon>Euteleostomi</taxon>
        <taxon>Mammalia</taxon>
        <taxon>Eutheria</taxon>
        <taxon>Euarchontoglires</taxon>
        <taxon>Primates</taxon>
        <taxon>Haplorrhini</taxon>
        <taxon>Catarrhini</taxon>
        <taxon>Cercopithecidae</taxon>
        <taxon>Cercopithecinae</taxon>
        <taxon>Mandrillus</taxon>
    </lineage>
</organism>
<protein>
    <submittedName>
        <fullName evidence="2">Uncharacterized protein</fullName>
    </submittedName>
</protein>
<dbReference type="Proteomes" id="UP000233140">
    <property type="component" value="Unassembled WGS sequence"/>
</dbReference>
<evidence type="ECO:0000256" key="1">
    <source>
        <dbReference type="SAM" id="MobiDB-lite"/>
    </source>
</evidence>
<sequence>VAALSRALGPLRPPAPPLWLELFLVATGSRQSLAQPFPRASGSLCGPHGKAPYLCEATREPAAARICAQVPNTGWGRVGGQWFYSHVLSPLCPGPSGHTEASAQRSHSVGKLKEPQPQDHKPGLGASLTSVLQG</sequence>